<keyword evidence="2" id="KW-1185">Reference proteome</keyword>
<organism evidence="2 3">
    <name type="scientific">Steinernema glaseri</name>
    <dbReference type="NCBI Taxonomy" id="37863"/>
    <lineage>
        <taxon>Eukaryota</taxon>
        <taxon>Metazoa</taxon>
        <taxon>Ecdysozoa</taxon>
        <taxon>Nematoda</taxon>
        <taxon>Chromadorea</taxon>
        <taxon>Rhabditida</taxon>
        <taxon>Tylenchina</taxon>
        <taxon>Panagrolaimomorpha</taxon>
        <taxon>Strongyloidoidea</taxon>
        <taxon>Steinernematidae</taxon>
        <taxon>Steinernema</taxon>
    </lineage>
</organism>
<feature type="compositionally biased region" description="Basic residues" evidence="1">
    <location>
        <begin position="95"/>
        <end position="105"/>
    </location>
</feature>
<dbReference type="Proteomes" id="UP000095287">
    <property type="component" value="Unplaced"/>
</dbReference>
<accession>A0A1I7ZBM8</accession>
<reference evidence="3" key="1">
    <citation type="submission" date="2016-11" db="UniProtKB">
        <authorList>
            <consortium name="WormBaseParasite"/>
        </authorList>
    </citation>
    <scope>IDENTIFICATION</scope>
</reference>
<sequence>MVDEVKNISIKIDVFSQHTTLLPLLGKKQAFPDLISISTPKKLSGSASVISRAARPVTPPSVITRRNGLRSTNKSVSSSSWTVQSTRHGLENPRRAPRAPRRQRCAHQSAHVQARAQPQVLQGEHDRRVLEAEVRRRPRLRLQPRLQRGSLRLLQRAVLRPRRDRKPPTEVQHPLRHWLRQPVGPLQGMPLHQPRLRLPQQVRLLRLQHLHQHQRALQDPVR</sequence>
<evidence type="ECO:0000313" key="3">
    <source>
        <dbReference type="WBParaSite" id="L893_g24889.t1"/>
    </source>
</evidence>
<name>A0A1I7ZBM8_9BILA</name>
<proteinExistence type="predicted"/>
<evidence type="ECO:0000313" key="2">
    <source>
        <dbReference type="Proteomes" id="UP000095287"/>
    </source>
</evidence>
<evidence type="ECO:0000256" key="1">
    <source>
        <dbReference type="SAM" id="MobiDB-lite"/>
    </source>
</evidence>
<feature type="region of interest" description="Disordered" evidence="1">
    <location>
        <begin position="62"/>
        <end position="122"/>
    </location>
</feature>
<protein>
    <submittedName>
        <fullName evidence="3">Uncharacterized protein</fullName>
    </submittedName>
</protein>
<feature type="compositionally biased region" description="Low complexity" evidence="1">
    <location>
        <begin position="71"/>
        <end position="86"/>
    </location>
</feature>
<dbReference type="AlphaFoldDB" id="A0A1I7ZBM8"/>
<dbReference type="WBParaSite" id="L893_g24889.t1">
    <property type="protein sequence ID" value="L893_g24889.t1"/>
    <property type="gene ID" value="L893_g24889"/>
</dbReference>